<dbReference type="PROSITE" id="PS50293">
    <property type="entry name" value="TPR_REGION"/>
    <property type="match status" value="1"/>
</dbReference>
<gene>
    <name evidence="4" type="ORF">DPQ33_05815</name>
</gene>
<evidence type="ECO:0000256" key="3">
    <source>
        <dbReference type="PROSITE-ProRule" id="PRU00339"/>
    </source>
</evidence>
<evidence type="ECO:0000313" key="5">
    <source>
        <dbReference type="Proteomes" id="UP000448292"/>
    </source>
</evidence>
<keyword evidence="1" id="KW-0677">Repeat</keyword>
<dbReference type="InterPro" id="IPR011990">
    <property type="entry name" value="TPR-like_helical_dom_sf"/>
</dbReference>
<proteinExistence type="predicted"/>
<reference evidence="4 5" key="1">
    <citation type="submission" date="2018-06" db="EMBL/GenBank/DDBJ databases">
        <title>Complete genome of Desulfovibrio indonesiensis P37SLT.</title>
        <authorList>
            <person name="Crispim J.S."/>
            <person name="Vidigal P.M.P."/>
            <person name="Silva L.C.F."/>
            <person name="Laguardia C.N."/>
            <person name="Araujo L.C."/>
            <person name="Dias R.S."/>
            <person name="Sousa M.P."/>
            <person name="Paula S.O."/>
            <person name="Silva C."/>
        </authorList>
    </citation>
    <scope>NUCLEOTIDE SEQUENCE [LARGE SCALE GENOMIC DNA]</scope>
    <source>
        <strain evidence="4 5">P37SLT</strain>
    </source>
</reference>
<dbReference type="SUPFAM" id="SSF48452">
    <property type="entry name" value="TPR-like"/>
    <property type="match status" value="1"/>
</dbReference>
<dbReference type="PANTHER" id="PTHR44858:SF1">
    <property type="entry name" value="UDP-N-ACETYLGLUCOSAMINE--PEPTIDE N-ACETYLGLUCOSAMINYLTRANSFERASE SPINDLY-RELATED"/>
    <property type="match status" value="1"/>
</dbReference>
<comment type="caution">
    <text evidence="4">The sequence shown here is derived from an EMBL/GenBank/DDBJ whole genome shotgun (WGS) entry which is preliminary data.</text>
</comment>
<dbReference type="OrthoDB" id="5458246at2"/>
<dbReference type="PANTHER" id="PTHR44858">
    <property type="entry name" value="TETRATRICOPEPTIDE REPEAT PROTEIN 6"/>
    <property type="match status" value="1"/>
</dbReference>
<organism evidence="4 5">
    <name type="scientific">Oceanidesulfovibrio indonesiensis</name>
    <dbReference type="NCBI Taxonomy" id="54767"/>
    <lineage>
        <taxon>Bacteria</taxon>
        <taxon>Pseudomonadati</taxon>
        <taxon>Thermodesulfobacteriota</taxon>
        <taxon>Desulfovibrionia</taxon>
        <taxon>Desulfovibrionales</taxon>
        <taxon>Desulfovibrionaceae</taxon>
        <taxon>Oceanidesulfovibrio</taxon>
    </lineage>
</organism>
<evidence type="ECO:0000313" key="4">
    <source>
        <dbReference type="EMBL" id="TVM18270.1"/>
    </source>
</evidence>
<protein>
    <recommendedName>
        <fullName evidence="6">Tetratricopeptide repeat protein</fullName>
    </recommendedName>
</protein>
<dbReference type="InterPro" id="IPR019734">
    <property type="entry name" value="TPR_rpt"/>
</dbReference>
<sequence length="183" mass="20830">MKNDPRRFNSIRIAAALVLGIALFAMKQPAVASEVNIVNAANNAIRAQQAGDRHEALQLYTMVIESQELNPGEHLLSYAYNNRGVLWRDFGEYEKAIADFSRAIENRPDPVSYMSRGNTWVDLGEDEKAIQDYTESIRLRPDYARAFNHRAFAWLNLGQPDKAKTDFERARMLDPSIENLTLD</sequence>
<dbReference type="Pfam" id="PF13414">
    <property type="entry name" value="TPR_11"/>
    <property type="match status" value="1"/>
</dbReference>
<dbReference type="AlphaFoldDB" id="A0A7M3MGS2"/>
<keyword evidence="2 3" id="KW-0802">TPR repeat</keyword>
<dbReference type="Proteomes" id="UP000448292">
    <property type="component" value="Unassembled WGS sequence"/>
</dbReference>
<dbReference type="EMBL" id="QMIE01000004">
    <property type="protein sequence ID" value="TVM18270.1"/>
    <property type="molecule type" value="Genomic_DNA"/>
</dbReference>
<dbReference type="InterPro" id="IPR050498">
    <property type="entry name" value="Ycf3"/>
</dbReference>
<keyword evidence="5" id="KW-1185">Reference proteome</keyword>
<name>A0A7M3MGS2_9BACT</name>
<dbReference type="SMART" id="SM00028">
    <property type="entry name" value="TPR"/>
    <property type="match status" value="3"/>
</dbReference>
<dbReference type="RefSeq" id="WP_144302271.1">
    <property type="nucleotide sequence ID" value="NZ_QMIE01000004.1"/>
</dbReference>
<dbReference type="PROSITE" id="PS50005">
    <property type="entry name" value="TPR"/>
    <property type="match status" value="2"/>
</dbReference>
<feature type="repeat" description="TPR" evidence="3">
    <location>
        <begin position="144"/>
        <end position="177"/>
    </location>
</feature>
<evidence type="ECO:0000256" key="1">
    <source>
        <dbReference type="ARBA" id="ARBA00022737"/>
    </source>
</evidence>
<feature type="repeat" description="TPR" evidence="3">
    <location>
        <begin position="77"/>
        <end position="110"/>
    </location>
</feature>
<evidence type="ECO:0008006" key="6">
    <source>
        <dbReference type="Google" id="ProtNLM"/>
    </source>
</evidence>
<accession>A0A7M3MGS2</accession>
<dbReference type="Pfam" id="PF00515">
    <property type="entry name" value="TPR_1"/>
    <property type="match status" value="1"/>
</dbReference>
<evidence type="ECO:0000256" key="2">
    <source>
        <dbReference type="ARBA" id="ARBA00022803"/>
    </source>
</evidence>
<dbReference type="Gene3D" id="1.25.40.10">
    <property type="entry name" value="Tetratricopeptide repeat domain"/>
    <property type="match status" value="2"/>
</dbReference>